<evidence type="ECO:0000313" key="2">
    <source>
        <dbReference type="EMBL" id="ADW16125.1"/>
    </source>
</evidence>
<proteinExistence type="predicted"/>
<dbReference type="PATRIC" id="fig|546269.5.peg.215"/>
<evidence type="ECO:0000313" key="3">
    <source>
        <dbReference type="Proteomes" id="UP000007468"/>
    </source>
</evidence>
<dbReference type="EMBL" id="CP002390">
    <property type="protein sequence ID" value="ADW16125.1"/>
    <property type="molecule type" value="Genomic_DNA"/>
</dbReference>
<dbReference type="Pfam" id="PF07136">
    <property type="entry name" value="DUF1385"/>
    <property type="match status" value="1"/>
</dbReference>
<accession>E8RK70</accession>
<dbReference type="STRING" id="546269.HMPREF0389_01679"/>
<feature type="transmembrane region" description="Helical" evidence="1">
    <location>
        <begin position="135"/>
        <end position="156"/>
    </location>
</feature>
<dbReference type="PANTHER" id="PTHR42867">
    <property type="entry name" value="MEMBRANE PROTEIN-RELATED"/>
    <property type="match status" value="1"/>
</dbReference>
<gene>
    <name evidence="2" type="ordered locus">HMPREF0389_01679</name>
</gene>
<evidence type="ECO:0000256" key="1">
    <source>
        <dbReference type="SAM" id="Phobius"/>
    </source>
</evidence>
<keyword evidence="1" id="KW-0812">Transmembrane</keyword>
<dbReference type="OrthoDB" id="9784805at2"/>
<name>E8RK70_FILAD</name>
<evidence type="ECO:0008006" key="4">
    <source>
        <dbReference type="Google" id="ProtNLM"/>
    </source>
</evidence>
<dbReference type="PANTHER" id="PTHR42867:SF1">
    <property type="entry name" value="MEMBRANE PROTEIN-RELATED"/>
    <property type="match status" value="1"/>
</dbReference>
<dbReference type="Proteomes" id="UP000007468">
    <property type="component" value="Chromosome"/>
</dbReference>
<feature type="transmembrane region" description="Helical" evidence="1">
    <location>
        <begin position="201"/>
        <end position="220"/>
    </location>
</feature>
<protein>
    <recommendedName>
        <fullName evidence="4">DUF1385 domain-containing protein</fullName>
    </recommendedName>
</protein>
<reference evidence="3" key="1">
    <citation type="submission" date="2010-12" db="EMBL/GenBank/DDBJ databases">
        <title>The genome sequence of Filifactor alocis strain ATCC 35896.</title>
        <authorList>
            <consortium name="The Broad Institute Genome Sequencing Platform"/>
            <person name="Ward D."/>
            <person name="Earl A."/>
            <person name="Feldgarden M."/>
            <person name="Young S.K."/>
            <person name="Gargeya S."/>
            <person name="Zeng Q."/>
            <person name="Alvarado L."/>
            <person name="Berlin A."/>
            <person name="Bochicchio J."/>
            <person name="Chapman S.B."/>
            <person name="Chen Z."/>
            <person name="Freedman E."/>
            <person name="Gellesch M."/>
            <person name="Goldberg J."/>
            <person name="Griggs A."/>
            <person name="Gujja S."/>
            <person name="Heilman E."/>
            <person name="Heiman D."/>
            <person name="Howarth C."/>
            <person name="Mehta T."/>
            <person name="Neiman D."/>
            <person name="Pearson M."/>
            <person name="Roberts A."/>
            <person name="Saif S."/>
            <person name="Shea T."/>
            <person name="Shenoy N."/>
            <person name="Sisk P."/>
            <person name="Stolte C."/>
            <person name="Sykes S."/>
            <person name="White J."/>
            <person name="Yandava C."/>
            <person name="Izard J."/>
            <person name="Blanton J.M."/>
            <person name="Baranova O.V."/>
            <person name="Tanner A.C."/>
            <person name="Dewhirst F.E."/>
            <person name="Haas B."/>
            <person name="Nusbaum C."/>
            <person name="Birren B."/>
        </authorList>
    </citation>
    <scope>NUCLEOTIDE SEQUENCE [LARGE SCALE GENOMIC DNA]</scope>
    <source>
        <strain evidence="3">ATCC 35896 / CCUG 47790 / D40 B5</strain>
    </source>
</reference>
<dbReference type="AlphaFoldDB" id="E8RK70"/>
<keyword evidence="3" id="KW-1185">Reference proteome</keyword>
<keyword evidence="1" id="KW-0472">Membrane</keyword>
<feature type="transmembrane region" description="Helical" evidence="1">
    <location>
        <begin position="103"/>
        <end position="123"/>
    </location>
</feature>
<keyword evidence="1" id="KW-1133">Transmembrane helix</keyword>
<sequence>MKEPVGGQALIEGVMMRCGKKKAIAIRKSNGEILTTKLKPHILFENSVIYQIPFIRGIFVLINSMIEGSKDLTYSASFFMEDEENSKLEQLLENVFGKYAQKIVDGAIFAFSFFLAVFLFVVLPTMIAKNQSQNTWFISLKEGVIKILLFISYLFLVSRTKDMHRVFQYHGAEHKSVFCYEQGRPLTVENVRKMSRFHPRCGTNFIFLILIVSVLLFSFINVRVVLVRSIIKLSLFPVVSGISYELLRIAGKKDIFAIKLFVYPGMLLQRITTQEPDDSQIEVAISALLAAVEES</sequence>
<dbReference type="InterPro" id="IPR010787">
    <property type="entry name" value="DUF1385"/>
</dbReference>
<dbReference type="eggNOG" id="COG3872">
    <property type="taxonomic scope" value="Bacteria"/>
</dbReference>
<dbReference type="HOGENOM" id="CLU_038140_0_0_9"/>
<organism evidence="2 3">
    <name type="scientific">Filifactor alocis (strain ATCC 35896 / CCUG 47790 / D40 B5)</name>
    <name type="common">Fusobacterium alocis</name>
    <dbReference type="NCBI Taxonomy" id="546269"/>
    <lineage>
        <taxon>Bacteria</taxon>
        <taxon>Bacillati</taxon>
        <taxon>Bacillota</taxon>
        <taxon>Clostridia</taxon>
        <taxon>Peptostreptococcales</taxon>
        <taxon>Filifactoraceae</taxon>
        <taxon>Filifactor</taxon>
    </lineage>
</organism>
<dbReference type="RefSeq" id="WP_014261872.1">
    <property type="nucleotide sequence ID" value="NC_016630.1"/>
</dbReference>
<dbReference type="KEGG" id="faa:HMPREF0389_01679"/>